<accession>A0AAN8NDD4</accession>
<evidence type="ECO:0000313" key="2">
    <source>
        <dbReference type="EMBL" id="KAK6325126.1"/>
    </source>
</evidence>
<feature type="compositionally biased region" description="Polar residues" evidence="1">
    <location>
        <begin position="1"/>
        <end position="13"/>
    </location>
</feature>
<name>A0AAN8NDD4_9TELE</name>
<dbReference type="Proteomes" id="UP001356427">
    <property type="component" value="Unassembled WGS sequence"/>
</dbReference>
<sequence length="73" mass="7540">MITTLASMGSSAPSPLFGRLQQKDSSTSMESPSNPPGECAEGPVRSCTTEMWPCSPPSLTTWASSIACGTTNS</sequence>
<gene>
    <name evidence="2" type="ORF">J4Q44_G00044680</name>
</gene>
<reference evidence="2 3" key="1">
    <citation type="submission" date="2021-04" db="EMBL/GenBank/DDBJ databases">
        <authorList>
            <person name="De Guttry C."/>
            <person name="Zahm M."/>
            <person name="Klopp C."/>
            <person name="Cabau C."/>
            <person name="Louis A."/>
            <person name="Berthelot C."/>
            <person name="Parey E."/>
            <person name="Roest Crollius H."/>
            <person name="Montfort J."/>
            <person name="Robinson-Rechavi M."/>
            <person name="Bucao C."/>
            <person name="Bouchez O."/>
            <person name="Gislard M."/>
            <person name="Lluch J."/>
            <person name="Milhes M."/>
            <person name="Lampietro C."/>
            <person name="Lopez Roques C."/>
            <person name="Donnadieu C."/>
            <person name="Braasch I."/>
            <person name="Desvignes T."/>
            <person name="Postlethwait J."/>
            <person name="Bobe J."/>
            <person name="Wedekind C."/>
            <person name="Guiguen Y."/>
        </authorList>
    </citation>
    <scope>NUCLEOTIDE SEQUENCE [LARGE SCALE GENOMIC DNA]</scope>
    <source>
        <strain evidence="2">Cs_M1</strain>
        <tissue evidence="2">Blood</tissue>
    </source>
</reference>
<dbReference type="AlphaFoldDB" id="A0AAN8NDD4"/>
<keyword evidence="3" id="KW-1185">Reference proteome</keyword>
<evidence type="ECO:0000313" key="3">
    <source>
        <dbReference type="Proteomes" id="UP001356427"/>
    </source>
</evidence>
<feature type="compositionally biased region" description="Polar residues" evidence="1">
    <location>
        <begin position="23"/>
        <end position="32"/>
    </location>
</feature>
<proteinExistence type="predicted"/>
<evidence type="ECO:0000256" key="1">
    <source>
        <dbReference type="SAM" id="MobiDB-lite"/>
    </source>
</evidence>
<organism evidence="2 3">
    <name type="scientific">Coregonus suidteri</name>
    <dbReference type="NCBI Taxonomy" id="861788"/>
    <lineage>
        <taxon>Eukaryota</taxon>
        <taxon>Metazoa</taxon>
        <taxon>Chordata</taxon>
        <taxon>Craniata</taxon>
        <taxon>Vertebrata</taxon>
        <taxon>Euteleostomi</taxon>
        <taxon>Actinopterygii</taxon>
        <taxon>Neopterygii</taxon>
        <taxon>Teleostei</taxon>
        <taxon>Protacanthopterygii</taxon>
        <taxon>Salmoniformes</taxon>
        <taxon>Salmonidae</taxon>
        <taxon>Coregoninae</taxon>
        <taxon>Coregonus</taxon>
    </lineage>
</organism>
<feature type="region of interest" description="Disordered" evidence="1">
    <location>
        <begin position="1"/>
        <end position="46"/>
    </location>
</feature>
<dbReference type="EMBL" id="JAGTTL010000003">
    <property type="protein sequence ID" value="KAK6325126.1"/>
    <property type="molecule type" value="Genomic_DNA"/>
</dbReference>
<comment type="caution">
    <text evidence="2">The sequence shown here is derived from an EMBL/GenBank/DDBJ whole genome shotgun (WGS) entry which is preliminary data.</text>
</comment>
<protein>
    <submittedName>
        <fullName evidence="2">Uncharacterized protein</fullName>
    </submittedName>
</protein>